<evidence type="ECO:0000313" key="1">
    <source>
        <dbReference type="EMBL" id="KAJ3537538.1"/>
    </source>
</evidence>
<dbReference type="EMBL" id="JANHOG010001411">
    <property type="protein sequence ID" value="KAJ3537538.1"/>
    <property type="molecule type" value="Genomic_DNA"/>
</dbReference>
<name>A0ACC1SDW7_9APHY</name>
<proteinExistence type="predicted"/>
<accession>A0ACC1SDW7</accession>
<sequence>MDEKRAELRDLHSQLRLSLKPLRALDLADESYTAEFSLDFLNMTVNTFSSSTNLRYLGTLVLPVDSKQRLEFYALLMNIPRLQCIEVDVSEWDPAPMTPAALRALMFELRIYCPTVARVIFVYDFDRVVMKLEDNRCVLDSEAAPDTLWREI</sequence>
<evidence type="ECO:0000313" key="2">
    <source>
        <dbReference type="Proteomes" id="UP001148662"/>
    </source>
</evidence>
<gene>
    <name evidence="1" type="ORF">NM688_g6672</name>
</gene>
<comment type="caution">
    <text evidence="1">The sequence shown here is derived from an EMBL/GenBank/DDBJ whole genome shotgun (WGS) entry which is preliminary data.</text>
</comment>
<dbReference type="Proteomes" id="UP001148662">
    <property type="component" value="Unassembled WGS sequence"/>
</dbReference>
<reference evidence="1" key="1">
    <citation type="submission" date="2022-07" db="EMBL/GenBank/DDBJ databases">
        <title>Genome Sequence of Phlebia brevispora.</title>
        <authorList>
            <person name="Buettner E."/>
        </authorList>
    </citation>
    <scope>NUCLEOTIDE SEQUENCE</scope>
    <source>
        <strain evidence="1">MPL23</strain>
    </source>
</reference>
<keyword evidence="2" id="KW-1185">Reference proteome</keyword>
<organism evidence="1 2">
    <name type="scientific">Phlebia brevispora</name>
    <dbReference type="NCBI Taxonomy" id="194682"/>
    <lineage>
        <taxon>Eukaryota</taxon>
        <taxon>Fungi</taxon>
        <taxon>Dikarya</taxon>
        <taxon>Basidiomycota</taxon>
        <taxon>Agaricomycotina</taxon>
        <taxon>Agaricomycetes</taxon>
        <taxon>Polyporales</taxon>
        <taxon>Meruliaceae</taxon>
        <taxon>Phlebia</taxon>
    </lineage>
</organism>
<protein>
    <submittedName>
        <fullName evidence="1">Uncharacterized protein</fullName>
    </submittedName>
</protein>